<evidence type="ECO:0000259" key="4">
    <source>
        <dbReference type="Pfam" id="PF03328"/>
    </source>
</evidence>
<keyword evidence="3" id="KW-0456">Lyase</keyword>
<evidence type="ECO:0000313" key="6">
    <source>
        <dbReference type="Proteomes" id="UP000431744"/>
    </source>
</evidence>
<dbReference type="RefSeq" id="WP_158029515.1">
    <property type="nucleotide sequence ID" value="NZ_BMHG01000001.1"/>
</dbReference>
<dbReference type="PANTHER" id="PTHR30502:SF0">
    <property type="entry name" value="PHOSPHOENOLPYRUVATE CARBOXYLASE FAMILY PROTEIN"/>
    <property type="match status" value="1"/>
</dbReference>
<dbReference type="GO" id="GO:0046872">
    <property type="term" value="F:metal ion binding"/>
    <property type="evidence" value="ECO:0007669"/>
    <property type="project" value="UniProtKB-KW"/>
</dbReference>
<dbReference type="InterPro" id="IPR015813">
    <property type="entry name" value="Pyrv/PenolPyrv_kinase-like_dom"/>
</dbReference>
<dbReference type="OrthoDB" id="86160at2"/>
<evidence type="ECO:0000256" key="2">
    <source>
        <dbReference type="ARBA" id="ARBA00022723"/>
    </source>
</evidence>
<evidence type="ECO:0000256" key="3">
    <source>
        <dbReference type="ARBA" id="ARBA00023239"/>
    </source>
</evidence>
<proteinExistence type="inferred from homology"/>
<reference evidence="5 6" key="1">
    <citation type="submission" date="2019-09" db="EMBL/GenBank/DDBJ databases">
        <title>Phylogeny of genus Pseudoclavibacter and closely related genus.</title>
        <authorList>
            <person name="Li Y."/>
        </authorList>
    </citation>
    <scope>NUCLEOTIDE SEQUENCE [LARGE SCALE GENOMIC DNA]</scope>
    <source>
        <strain evidence="5 6">EGI 60007</strain>
    </source>
</reference>
<dbReference type="InterPro" id="IPR050251">
    <property type="entry name" value="HpcH-HpaI_aldolase"/>
</dbReference>
<comment type="caution">
    <text evidence="5">The sequence shown here is derived from an EMBL/GenBank/DDBJ whole genome shotgun (WGS) entry which is preliminary data.</text>
</comment>
<dbReference type="GO" id="GO:0016832">
    <property type="term" value="F:aldehyde-lyase activity"/>
    <property type="evidence" value="ECO:0007669"/>
    <property type="project" value="TreeGrafter"/>
</dbReference>
<keyword evidence="2" id="KW-0479">Metal-binding</keyword>
<comment type="similarity">
    <text evidence="1">Belongs to the HpcH/HpaI aldolase family.</text>
</comment>
<organism evidence="5 6">
    <name type="scientific">Pseudoclavibacter endophyticus</name>
    <dbReference type="NCBI Taxonomy" id="1778590"/>
    <lineage>
        <taxon>Bacteria</taxon>
        <taxon>Bacillati</taxon>
        <taxon>Actinomycetota</taxon>
        <taxon>Actinomycetes</taxon>
        <taxon>Micrococcales</taxon>
        <taxon>Microbacteriaceae</taxon>
        <taxon>Pseudoclavibacter</taxon>
    </lineage>
</organism>
<name>A0A6H9WCB8_9MICO</name>
<dbReference type="InterPro" id="IPR005000">
    <property type="entry name" value="Aldolase/citrate-lyase_domain"/>
</dbReference>
<feature type="domain" description="HpcH/HpaI aldolase/citrate lyase" evidence="4">
    <location>
        <begin position="20"/>
        <end position="234"/>
    </location>
</feature>
<protein>
    <recommendedName>
        <fullName evidence="4">HpcH/HpaI aldolase/citrate lyase domain-containing protein</fullName>
    </recommendedName>
</protein>
<evidence type="ECO:0000313" key="5">
    <source>
        <dbReference type="EMBL" id="KAB1648320.1"/>
    </source>
</evidence>
<accession>A0A6H9WCB8</accession>
<dbReference type="GO" id="GO:0005737">
    <property type="term" value="C:cytoplasm"/>
    <property type="evidence" value="ECO:0007669"/>
    <property type="project" value="TreeGrafter"/>
</dbReference>
<dbReference type="Proteomes" id="UP000431744">
    <property type="component" value="Unassembled WGS sequence"/>
</dbReference>
<dbReference type="Pfam" id="PF03328">
    <property type="entry name" value="HpcH_HpaI"/>
    <property type="match status" value="1"/>
</dbReference>
<dbReference type="Gene3D" id="3.20.20.60">
    <property type="entry name" value="Phosphoenolpyruvate-binding domains"/>
    <property type="match status" value="1"/>
</dbReference>
<dbReference type="AlphaFoldDB" id="A0A6H9WCB8"/>
<gene>
    <name evidence="5" type="ORF">F8O04_11520</name>
</gene>
<evidence type="ECO:0000256" key="1">
    <source>
        <dbReference type="ARBA" id="ARBA00005568"/>
    </source>
</evidence>
<sequence length="273" mass="28011">MPTRRSRFRAAVADTDRPAIGTWVKLPVMESIEMSAAAGFDFVVIDLEHSAMSTETAFRQIGVALLAGLSPIARVPALDGGMVSRLLDAGAEGIMLPHVDTAADAEAAVAAMRFAPRGDRGMGPTSRAGAWGLGSYDEYVRYGQEEAVLIAQIESALAVENAAGIARVPGVDALLIGSTDLAASEGRAGSDPVVQALMAEAVAAARSAGTPIGNAGGVAPESVQAAADNGYSFSVMSNDATLLAAALSAAATAGRTAQYRHDDGVRRRKDIDQ</sequence>
<dbReference type="PANTHER" id="PTHR30502">
    <property type="entry name" value="2-KETO-3-DEOXY-L-RHAMNONATE ALDOLASE"/>
    <property type="match status" value="1"/>
</dbReference>
<keyword evidence="6" id="KW-1185">Reference proteome</keyword>
<dbReference type="EMBL" id="WBJY01000002">
    <property type="protein sequence ID" value="KAB1648320.1"/>
    <property type="molecule type" value="Genomic_DNA"/>
</dbReference>
<dbReference type="InterPro" id="IPR040442">
    <property type="entry name" value="Pyrv_kinase-like_dom_sf"/>
</dbReference>
<dbReference type="SUPFAM" id="SSF51621">
    <property type="entry name" value="Phosphoenolpyruvate/pyruvate domain"/>
    <property type="match status" value="1"/>
</dbReference>